<sequence>MVKYDRSFDLNNHLRAFVDLMKLQAIPDAIMCMAFSPTLRRKAISPGFKAYAKQVRANAVALGNYLMSKEYKLVTGGTENHLVLWDLRPLGLTGNKVEKLCDLCNITVNKNAVFGDSSALAPGGVRIGKKYNVKWDLRYSNFSAKFDSGEVDPVLENIFTIPDACYNGA</sequence>
<keyword evidence="6" id="KW-1185">Reference proteome</keyword>
<evidence type="ECO:0000259" key="4">
    <source>
        <dbReference type="Pfam" id="PF00464"/>
    </source>
</evidence>
<gene>
    <name evidence="5" type="ORF">Fot_52182</name>
</gene>
<dbReference type="GO" id="GO:0004372">
    <property type="term" value="F:glycine hydroxymethyltransferase activity"/>
    <property type="evidence" value="ECO:0007669"/>
    <property type="project" value="UniProtKB-EC"/>
</dbReference>
<dbReference type="Gene3D" id="3.90.1150.10">
    <property type="entry name" value="Aspartate Aminotransferase, domain 1"/>
    <property type="match status" value="1"/>
</dbReference>
<dbReference type="InterPro" id="IPR049943">
    <property type="entry name" value="Ser_HO-MeTrfase-like"/>
</dbReference>
<evidence type="ECO:0000256" key="1">
    <source>
        <dbReference type="ARBA" id="ARBA00001528"/>
    </source>
</evidence>
<reference evidence="6" key="1">
    <citation type="submission" date="2024-07" db="EMBL/GenBank/DDBJ databases">
        <title>Two chromosome-level genome assemblies of Korean endemic species Abeliophyllum distichum and Forsythia ovata (Oleaceae).</title>
        <authorList>
            <person name="Jang H."/>
        </authorList>
    </citation>
    <scope>NUCLEOTIDE SEQUENCE [LARGE SCALE GENOMIC DNA]</scope>
</reference>
<feature type="domain" description="Serine hydroxymethyltransferase-like" evidence="4">
    <location>
        <begin position="41"/>
        <end position="130"/>
    </location>
</feature>
<dbReference type="PANTHER" id="PTHR11680:SF35">
    <property type="entry name" value="SERINE HYDROXYMETHYLTRANSFERASE 1"/>
    <property type="match status" value="1"/>
</dbReference>
<evidence type="ECO:0000256" key="2">
    <source>
        <dbReference type="ARBA" id="ARBA00001933"/>
    </source>
</evidence>
<dbReference type="InterPro" id="IPR039429">
    <property type="entry name" value="SHMT-like_dom"/>
</dbReference>
<dbReference type="PANTHER" id="PTHR11680">
    <property type="entry name" value="SERINE HYDROXYMETHYLTRANSFERASE"/>
    <property type="match status" value="1"/>
</dbReference>
<dbReference type="Pfam" id="PF00464">
    <property type="entry name" value="SHMT"/>
    <property type="match status" value="1"/>
</dbReference>
<keyword evidence="3" id="KW-0663">Pyridoxal phosphate</keyword>
<dbReference type="EMBL" id="JBFOLJ010000018">
    <property type="protein sequence ID" value="KAL2464226.1"/>
    <property type="molecule type" value="Genomic_DNA"/>
</dbReference>
<evidence type="ECO:0000313" key="5">
    <source>
        <dbReference type="EMBL" id="KAL2464226.1"/>
    </source>
</evidence>
<comment type="caution">
    <text evidence="5">The sequence shown here is derived from an EMBL/GenBank/DDBJ whole genome shotgun (WGS) entry which is preliminary data.</text>
</comment>
<evidence type="ECO:0000313" key="6">
    <source>
        <dbReference type="Proteomes" id="UP001604277"/>
    </source>
</evidence>
<dbReference type="Proteomes" id="UP001604277">
    <property type="component" value="Unassembled WGS sequence"/>
</dbReference>
<comment type="cofactor">
    <cofactor evidence="2">
        <name>pyridoxal 5'-phosphate</name>
        <dbReference type="ChEBI" id="CHEBI:597326"/>
    </cofactor>
</comment>
<dbReference type="SUPFAM" id="SSF53383">
    <property type="entry name" value="PLP-dependent transferases"/>
    <property type="match status" value="1"/>
</dbReference>
<protein>
    <submittedName>
        <fullName evidence="5">Serine hydroxymethyltransferase 4-like</fullName>
    </submittedName>
</protein>
<organism evidence="5 6">
    <name type="scientific">Forsythia ovata</name>
    <dbReference type="NCBI Taxonomy" id="205694"/>
    <lineage>
        <taxon>Eukaryota</taxon>
        <taxon>Viridiplantae</taxon>
        <taxon>Streptophyta</taxon>
        <taxon>Embryophyta</taxon>
        <taxon>Tracheophyta</taxon>
        <taxon>Spermatophyta</taxon>
        <taxon>Magnoliopsida</taxon>
        <taxon>eudicotyledons</taxon>
        <taxon>Gunneridae</taxon>
        <taxon>Pentapetalae</taxon>
        <taxon>asterids</taxon>
        <taxon>lamiids</taxon>
        <taxon>Lamiales</taxon>
        <taxon>Oleaceae</taxon>
        <taxon>Forsythieae</taxon>
        <taxon>Forsythia</taxon>
    </lineage>
</organism>
<comment type="catalytic activity">
    <reaction evidence="1">
        <text>(6R)-5,10-methylene-5,6,7,8-tetrahydrofolate + glycine + H2O = (6S)-5,6,7,8-tetrahydrofolate + L-serine</text>
        <dbReference type="Rhea" id="RHEA:15481"/>
        <dbReference type="ChEBI" id="CHEBI:15377"/>
        <dbReference type="ChEBI" id="CHEBI:15636"/>
        <dbReference type="ChEBI" id="CHEBI:33384"/>
        <dbReference type="ChEBI" id="CHEBI:57305"/>
        <dbReference type="ChEBI" id="CHEBI:57453"/>
        <dbReference type="EC" id="2.1.2.1"/>
    </reaction>
</comment>
<evidence type="ECO:0000256" key="3">
    <source>
        <dbReference type="ARBA" id="ARBA00022898"/>
    </source>
</evidence>
<proteinExistence type="predicted"/>
<dbReference type="InterPro" id="IPR015422">
    <property type="entry name" value="PyrdxlP-dep_Trfase_small"/>
</dbReference>
<dbReference type="AlphaFoldDB" id="A0ABD1PJY5"/>
<dbReference type="InterPro" id="IPR015424">
    <property type="entry name" value="PyrdxlP-dep_Trfase"/>
</dbReference>
<name>A0ABD1PJY5_9LAMI</name>
<accession>A0ABD1PJY5</accession>